<dbReference type="SUPFAM" id="SSF56112">
    <property type="entry name" value="Protein kinase-like (PK-like)"/>
    <property type="match status" value="1"/>
</dbReference>
<dbReference type="RefSeq" id="WP_019999501.1">
    <property type="nucleotide sequence ID" value="NZ_CP192219.1"/>
</dbReference>
<dbReference type="GO" id="GO:0016301">
    <property type="term" value="F:kinase activity"/>
    <property type="evidence" value="ECO:0007669"/>
    <property type="project" value="UniProtKB-KW"/>
</dbReference>
<feature type="domain" description="Aminoglycoside phosphotransferase" evidence="1">
    <location>
        <begin position="61"/>
        <end position="225"/>
    </location>
</feature>
<dbReference type="Pfam" id="PF01636">
    <property type="entry name" value="APH"/>
    <property type="match status" value="1"/>
</dbReference>
<protein>
    <submittedName>
        <fullName evidence="2">Homoserine kinase type II</fullName>
    </submittedName>
</protein>
<gene>
    <name evidence="2" type="ORF">SAMN05660830_02901</name>
</gene>
<dbReference type="EMBL" id="FQZR01000008">
    <property type="protein sequence ID" value="SHJ63484.1"/>
    <property type="molecule type" value="Genomic_DNA"/>
</dbReference>
<evidence type="ECO:0000313" key="3">
    <source>
        <dbReference type="Proteomes" id="UP000184001"/>
    </source>
</evidence>
<reference evidence="2 3" key="1">
    <citation type="submission" date="2016-11" db="EMBL/GenBank/DDBJ databases">
        <authorList>
            <person name="Varghese N."/>
            <person name="Submissions S."/>
        </authorList>
    </citation>
    <scope>NUCLEOTIDE SEQUENCE [LARGE SCALE GENOMIC DNA]</scope>
    <source>
        <strain evidence="2 3">DSM 17919</strain>
    </source>
</reference>
<evidence type="ECO:0000313" key="2">
    <source>
        <dbReference type="EMBL" id="SHJ63484.1"/>
    </source>
</evidence>
<organism evidence="2 3">
    <name type="scientific">Halodesulfovibrio aestuarii</name>
    <dbReference type="NCBI Taxonomy" id="126333"/>
    <lineage>
        <taxon>Bacteria</taxon>
        <taxon>Pseudomonadati</taxon>
        <taxon>Thermodesulfobacteriota</taxon>
        <taxon>Desulfovibrionia</taxon>
        <taxon>Desulfovibrionales</taxon>
        <taxon>Desulfovibrionaceae</taxon>
        <taxon>Halodesulfovibrio</taxon>
    </lineage>
</organism>
<dbReference type="InterPro" id="IPR011009">
    <property type="entry name" value="Kinase-like_dom_sf"/>
</dbReference>
<sequence length="314" mass="35886">MNTLFEKFSLTFERQRSDLEISGSPERCIDRLVVEDADGTLWLVEKLKEAQADWRNTVGTLLSQLHEKNVPYIHTPAQSADGNTIVIHENNPYQITPFIIGTDLPRPEYCADKERGQRIGDFINALQSAGKQISTPERSTPPLPEYVAETVKTIKSHRPDITKKLSPILPLLDSFFSEHDSIPLALAHGDCHPLNIIWHNNEVAGVIDWEFTGEKIVLYDAANCIGCVGIEHPNWLINGLVPELIATLYTQNKLFAANIHHLIPTVIALRFAWLSEWLRKQDTEMQNMELDYMRLLATSRQEIESFWKQRYSMQ</sequence>
<evidence type="ECO:0000259" key="1">
    <source>
        <dbReference type="Pfam" id="PF01636"/>
    </source>
</evidence>
<keyword evidence="2" id="KW-0808">Transferase</keyword>
<dbReference type="Proteomes" id="UP000184001">
    <property type="component" value="Unassembled WGS sequence"/>
</dbReference>
<comment type="caution">
    <text evidence="2">The sequence shown here is derived from an EMBL/GenBank/DDBJ whole genome shotgun (WGS) entry which is preliminary data.</text>
</comment>
<name>A0A8G2CBU1_9BACT</name>
<dbReference type="InterPro" id="IPR002575">
    <property type="entry name" value="Aminoglycoside_PTrfase"/>
</dbReference>
<dbReference type="AlphaFoldDB" id="A0A8G2CBU1"/>
<keyword evidence="2" id="KW-0418">Kinase</keyword>
<dbReference type="Gene3D" id="3.90.1200.10">
    <property type="match status" value="1"/>
</dbReference>
<proteinExistence type="predicted"/>
<accession>A0A8G2CBU1</accession>